<feature type="domain" description="Glycosyl transferase family 1" evidence="1">
    <location>
        <begin position="190"/>
        <end position="341"/>
    </location>
</feature>
<reference evidence="3 4" key="1">
    <citation type="submission" date="2020-10" db="EMBL/GenBank/DDBJ databases">
        <title>Complete genome sequence of Paludibaculum fermentans P105T, a facultatively anaerobic acidobacterium capable of dissimilatory Fe(III) reduction.</title>
        <authorList>
            <person name="Dedysh S.N."/>
            <person name="Beletsky A.V."/>
            <person name="Kulichevskaya I.S."/>
            <person name="Mardanov A.V."/>
            <person name="Ravin N.V."/>
        </authorList>
    </citation>
    <scope>NUCLEOTIDE SEQUENCE [LARGE SCALE GENOMIC DNA]</scope>
    <source>
        <strain evidence="3 4">P105</strain>
    </source>
</reference>
<dbReference type="Proteomes" id="UP000593892">
    <property type="component" value="Chromosome"/>
</dbReference>
<dbReference type="InterPro" id="IPR028098">
    <property type="entry name" value="Glyco_trans_4-like_N"/>
</dbReference>
<dbReference type="CDD" id="cd03808">
    <property type="entry name" value="GT4_CapM-like"/>
    <property type="match status" value="1"/>
</dbReference>
<dbReference type="AlphaFoldDB" id="A0A7S7NW56"/>
<evidence type="ECO:0000259" key="2">
    <source>
        <dbReference type="Pfam" id="PF13579"/>
    </source>
</evidence>
<dbReference type="KEGG" id="pfer:IRI77_13290"/>
<evidence type="ECO:0000313" key="4">
    <source>
        <dbReference type="Proteomes" id="UP000593892"/>
    </source>
</evidence>
<accession>A0A7S7NW56</accession>
<dbReference type="GO" id="GO:0016757">
    <property type="term" value="F:glycosyltransferase activity"/>
    <property type="evidence" value="ECO:0007669"/>
    <property type="project" value="UniProtKB-ARBA"/>
</dbReference>
<dbReference type="EMBL" id="CP063849">
    <property type="protein sequence ID" value="QOY90874.1"/>
    <property type="molecule type" value="Genomic_DNA"/>
</dbReference>
<dbReference type="SUPFAM" id="SSF53756">
    <property type="entry name" value="UDP-Glycosyltransferase/glycogen phosphorylase"/>
    <property type="match status" value="1"/>
</dbReference>
<sequence length="379" mass="40542">MHIAFLITRADAVGGATIHVRDLARSLAQHGCRATVLVGGEGPVTEEFQRYGIAYESLRWLSRPIHPVRDALATAEIARVLRRLRPDLVSLHTSKAGLVGRVAAAIAGVPSVYTPHGWTVGDRISPAAGKVFTLAERLAAPLSKRIINVCEEERALALRKRIAPAAQLAVVHNGMPDVAAHLRAMPGRQPARILCVARFEAPKDHATLIESLALIGHMPWEAEFIGEGPLEEAARQLVEARGLANRIRFAGVSAKVADRLAAGQLFVLPTLSEGFPRSILEAMRAGLPAVASDVGGVREAIVDGITGTVVPRSNAAAMASALAQYVADPACRETRGAAGRSRYESMFTFDRMLARTLRVYEEILPANSTLRALVPLGGQ</sequence>
<dbReference type="InterPro" id="IPR001296">
    <property type="entry name" value="Glyco_trans_1"/>
</dbReference>
<dbReference type="Pfam" id="PF00534">
    <property type="entry name" value="Glycos_transf_1"/>
    <property type="match status" value="1"/>
</dbReference>
<keyword evidence="4" id="KW-1185">Reference proteome</keyword>
<organism evidence="3 4">
    <name type="scientific">Paludibaculum fermentans</name>
    <dbReference type="NCBI Taxonomy" id="1473598"/>
    <lineage>
        <taxon>Bacteria</taxon>
        <taxon>Pseudomonadati</taxon>
        <taxon>Acidobacteriota</taxon>
        <taxon>Terriglobia</taxon>
        <taxon>Bryobacterales</taxon>
        <taxon>Bryobacteraceae</taxon>
        <taxon>Paludibaculum</taxon>
    </lineage>
</organism>
<dbReference type="PANTHER" id="PTHR12526:SF630">
    <property type="entry name" value="GLYCOSYLTRANSFERASE"/>
    <property type="match status" value="1"/>
</dbReference>
<protein>
    <submittedName>
        <fullName evidence="3">Glycosyltransferase family 4 protein</fullName>
    </submittedName>
</protein>
<dbReference type="Pfam" id="PF13579">
    <property type="entry name" value="Glyco_trans_4_4"/>
    <property type="match status" value="1"/>
</dbReference>
<dbReference type="RefSeq" id="WP_194452531.1">
    <property type="nucleotide sequence ID" value="NZ_CP063849.1"/>
</dbReference>
<evidence type="ECO:0000259" key="1">
    <source>
        <dbReference type="Pfam" id="PF00534"/>
    </source>
</evidence>
<dbReference type="Gene3D" id="3.40.50.2000">
    <property type="entry name" value="Glycogen Phosphorylase B"/>
    <property type="match status" value="2"/>
</dbReference>
<keyword evidence="3" id="KW-0808">Transferase</keyword>
<gene>
    <name evidence="3" type="ORF">IRI77_13290</name>
</gene>
<feature type="domain" description="Glycosyltransferase subfamily 4-like N-terminal" evidence="2">
    <location>
        <begin position="14"/>
        <end position="174"/>
    </location>
</feature>
<name>A0A7S7NW56_PALFE</name>
<evidence type="ECO:0000313" key="3">
    <source>
        <dbReference type="EMBL" id="QOY90874.1"/>
    </source>
</evidence>
<dbReference type="PANTHER" id="PTHR12526">
    <property type="entry name" value="GLYCOSYLTRANSFERASE"/>
    <property type="match status" value="1"/>
</dbReference>
<proteinExistence type="predicted"/>